<dbReference type="Proteomes" id="UP001314170">
    <property type="component" value="Unassembled WGS sequence"/>
</dbReference>
<evidence type="ECO:0000313" key="1">
    <source>
        <dbReference type="EMBL" id="CAK7324742.1"/>
    </source>
</evidence>
<accession>A0AAV1QW06</accession>
<dbReference type="EMBL" id="CAWUPB010000618">
    <property type="protein sequence ID" value="CAK7324742.1"/>
    <property type="molecule type" value="Genomic_DNA"/>
</dbReference>
<dbReference type="AlphaFoldDB" id="A0AAV1QW06"/>
<proteinExistence type="predicted"/>
<evidence type="ECO:0000313" key="2">
    <source>
        <dbReference type="Proteomes" id="UP001314170"/>
    </source>
</evidence>
<reference evidence="1 2" key="1">
    <citation type="submission" date="2024-01" db="EMBL/GenBank/DDBJ databases">
        <authorList>
            <person name="Waweru B."/>
        </authorList>
    </citation>
    <scope>NUCLEOTIDE SEQUENCE [LARGE SCALE GENOMIC DNA]</scope>
</reference>
<sequence length="99" mass="11033">MVITHPSPSNHPPPFSSYNFVEHLVTKWIARNKSPADLGRSGDRYSSLANSGKTSLVATLFYFDRVESIKPKGHCVYVVVRVTSEDPDDGFKPIRGKVK</sequence>
<protein>
    <submittedName>
        <fullName evidence="1">Uncharacterized protein</fullName>
    </submittedName>
</protein>
<organism evidence="1 2">
    <name type="scientific">Dovyalis caffra</name>
    <dbReference type="NCBI Taxonomy" id="77055"/>
    <lineage>
        <taxon>Eukaryota</taxon>
        <taxon>Viridiplantae</taxon>
        <taxon>Streptophyta</taxon>
        <taxon>Embryophyta</taxon>
        <taxon>Tracheophyta</taxon>
        <taxon>Spermatophyta</taxon>
        <taxon>Magnoliopsida</taxon>
        <taxon>eudicotyledons</taxon>
        <taxon>Gunneridae</taxon>
        <taxon>Pentapetalae</taxon>
        <taxon>rosids</taxon>
        <taxon>fabids</taxon>
        <taxon>Malpighiales</taxon>
        <taxon>Salicaceae</taxon>
        <taxon>Flacourtieae</taxon>
        <taxon>Dovyalis</taxon>
    </lineage>
</organism>
<keyword evidence="2" id="KW-1185">Reference proteome</keyword>
<gene>
    <name evidence="1" type="ORF">DCAF_LOCUS2408</name>
</gene>
<feature type="non-terminal residue" evidence="1">
    <location>
        <position position="99"/>
    </location>
</feature>
<name>A0AAV1QW06_9ROSI</name>
<comment type="caution">
    <text evidence="1">The sequence shown here is derived from an EMBL/GenBank/DDBJ whole genome shotgun (WGS) entry which is preliminary data.</text>
</comment>